<evidence type="ECO:0000313" key="4">
    <source>
        <dbReference type="Proteomes" id="UP000324748"/>
    </source>
</evidence>
<feature type="region of interest" description="Disordered" evidence="1">
    <location>
        <begin position="30"/>
        <end position="103"/>
    </location>
</feature>
<protein>
    <submittedName>
        <fullName evidence="2">Uncharacterized protein</fullName>
    </submittedName>
</protein>
<evidence type="ECO:0000313" key="3">
    <source>
        <dbReference type="EMBL" id="KAA1125994.1"/>
    </source>
</evidence>
<reference evidence="4 5" key="1">
    <citation type="submission" date="2019-05" db="EMBL/GenBank/DDBJ databases">
        <title>Emergence of the Ug99 lineage of the wheat stem rust pathogen through somatic hybridization.</title>
        <authorList>
            <person name="Li F."/>
            <person name="Upadhyaya N.M."/>
            <person name="Sperschneider J."/>
            <person name="Matny O."/>
            <person name="Nguyen-Phuc H."/>
            <person name="Mago R."/>
            <person name="Raley C."/>
            <person name="Miller M.E."/>
            <person name="Silverstein K.A.T."/>
            <person name="Henningsen E."/>
            <person name="Hirsch C.D."/>
            <person name="Visser B."/>
            <person name="Pretorius Z.A."/>
            <person name="Steffenson B.J."/>
            <person name="Schwessinger B."/>
            <person name="Dodds P.N."/>
            <person name="Figueroa M."/>
        </authorList>
    </citation>
    <scope>NUCLEOTIDE SEQUENCE [LARGE SCALE GENOMIC DNA]</scope>
    <source>
        <strain evidence="2">21-0</strain>
        <strain evidence="3 5">Ug99</strain>
    </source>
</reference>
<accession>A0A5B0P9S3</accession>
<evidence type="ECO:0000313" key="2">
    <source>
        <dbReference type="EMBL" id="KAA1097776.1"/>
    </source>
</evidence>
<proteinExistence type="predicted"/>
<dbReference type="AlphaFoldDB" id="A0A5B0P9S3"/>
<keyword evidence="4" id="KW-1185">Reference proteome</keyword>
<dbReference type="Proteomes" id="UP000325313">
    <property type="component" value="Unassembled WGS sequence"/>
</dbReference>
<evidence type="ECO:0000313" key="5">
    <source>
        <dbReference type="Proteomes" id="UP000325313"/>
    </source>
</evidence>
<dbReference type="Proteomes" id="UP000324748">
    <property type="component" value="Unassembled WGS sequence"/>
</dbReference>
<dbReference type="EMBL" id="VSWC01000066">
    <property type="protein sequence ID" value="KAA1097776.1"/>
    <property type="molecule type" value="Genomic_DNA"/>
</dbReference>
<name>A0A5B0P9S3_PUCGR</name>
<sequence length="118" mass="12788">MLFGQSKTFSTITTRNRLLTIVSTADGAIVDGDGGSESQYKPWPLVPTREMSGDEANNLPASKKPKLDLQLSLGLSSKDAESVKPGPSSHQSRRSHPNGKPLTLQQYLFQMGPIMCLT</sequence>
<gene>
    <name evidence="2" type="ORF">PGT21_019462</name>
    <name evidence="3" type="ORF">PGTUg99_008636</name>
</gene>
<organism evidence="2 4">
    <name type="scientific">Puccinia graminis f. sp. tritici</name>
    <dbReference type="NCBI Taxonomy" id="56615"/>
    <lineage>
        <taxon>Eukaryota</taxon>
        <taxon>Fungi</taxon>
        <taxon>Dikarya</taxon>
        <taxon>Basidiomycota</taxon>
        <taxon>Pucciniomycotina</taxon>
        <taxon>Pucciniomycetes</taxon>
        <taxon>Pucciniales</taxon>
        <taxon>Pucciniaceae</taxon>
        <taxon>Puccinia</taxon>
    </lineage>
</organism>
<evidence type="ECO:0000256" key="1">
    <source>
        <dbReference type="SAM" id="MobiDB-lite"/>
    </source>
</evidence>
<comment type="caution">
    <text evidence="2">The sequence shown here is derived from an EMBL/GenBank/DDBJ whole genome shotgun (WGS) entry which is preliminary data.</text>
</comment>
<dbReference type="EMBL" id="VDEP01000173">
    <property type="protein sequence ID" value="KAA1125994.1"/>
    <property type="molecule type" value="Genomic_DNA"/>
</dbReference>